<feature type="region of interest" description="Disordered" evidence="8">
    <location>
        <begin position="222"/>
        <end position="268"/>
    </location>
</feature>
<dbReference type="InterPro" id="IPR024079">
    <property type="entry name" value="MetalloPept_cat_dom_sf"/>
</dbReference>
<name>A0A7J7J6A8_BUGNE</name>
<dbReference type="CDD" id="cd04280">
    <property type="entry name" value="ZnMc_astacin_like"/>
    <property type="match status" value="1"/>
</dbReference>
<keyword evidence="4 6" id="KW-0862">Zinc</keyword>
<dbReference type="Gene3D" id="3.40.390.10">
    <property type="entry name" value="Collagenase (Catalytic Domain)"/>
    <property type="match status" value="1"/>
</dbReference>
<reference evidence="10" key="1">
    <citation type="submission" date="2020-06" db="EMBL/GenBank/DDBJ databases">
        <title>Draft genome of Bugula neritina, a colonial animal packing powerful symbionts and potential medicines.</title>
        <authorList>
            <person name="Rayko M."/>
        </authorList>
    </citation>
    <scope>NUCLEOTIDE SEQUENCE [LARGE SCALE GENOMIC DNA]</scope>
    <source>
        <strain evidence="10">Kwan_BN1</strain>
    </source>
</reference>
<accession>A0A7J7J6A8</accession>
<dbReference type="InterPro" id="IPR006026">
    <property type="entry name" value="Peptidase_Metallo"/>
</dbReference>
<feature type="compositionally biased region" description="Low complexity" evidence="8">
    <location>
        <begin position="223"/>
        <end position="268"/>
    </location>
</feature>
<dbReference type="PROSITE" id="PS51864">
    <property type="entry name" value="ASTACIN"/>
    <property type="match status" value="1"/>
</dbReference>
<evidence type="ECO:0000256" key="3">
    <source>
        <dbReference type="ARBA" id="ARBA00022801"/>
    </source>
</evidence>
<evidence type="ECO:0000259" key="9">
    <source>
        <dbReference type="PROSITE" id="PS51864"/>
    </source>
</evidence>
<dbReference type="GO" id="GO:0008270">
    <property type="term" value="F:zinc ion binding"/>
    <property type="evidence" value="ECO:0007669"/>
    <property type="project" value="UniProtKB-UniRule"/>
</dbReference>
<dbReference type="SMART" id="SM00235">
    <property type="entry name" value="ZnMc"/>
    <property type="match status" value="1"/>
</dbReference>
<dbReference type="GO" id="GO:0006508">
    <property type="term" value="P:proteolysis"/>
    <property type="evidence" value="ECO:0007669"/>
    <property type="project" value="UniProtKB-KW"/>
</dbReference>
<evidence type="ECO:0000256" key="6">
    <source>
        <dbReference type="PROSITE-ProRule" id="PRU01211"/>
    </source>
</evidence>
<feature type="binding site" evidence="6">
    <location>
        <position position="88"/>
    </location>
    <ligand>
        <name>Zn(2+)</name>
        <dbReference type="ChEBI" id="CHEBI:29105"/>
        <note>catalytic</note>
    </ligand>
</feature>
<organism evidence="10 11">
    <name type="scientific">Bugula neritina</name>
    <name type="common">Brown bryozoan</name>
    <name type="synonym">Sertularia neritina</name>
    <dbReference type="NCBI Taxonomy" id="10212"/>
    <lineage>
        <taxon>Eukaryota</taxon>
        <taxon>Metazoa</taxon>
        <taxon>Spiralia</taxon>
        <taxon>Lophotrochozoa</taxon>
        <taxon>Bryozoa</taxon>
        <taxon>Gymnolaemata</taxon>
        <taxon>Cheilostomatida</taxon>
        <taxon>Flustrina</taxon>
        <taxon>Buguloidea</taxon>
        <taxon>Bugulidae</taxon>
        <taxon>Bugula</taxon>
    </lineage>
</organism>
<evidence type="ECO:0000313" key="10">
    <source>
        <dbReference type="EMBL" id="KAF6021780.1"/>
    </source>
</evidence>
<dbReference type="PANTHER" id="PTHR10127:SF780">
    <property type="entry name" value="METALLOENDOPEPTIDASE"/>
    <property type="match status" value="1"/>
</dbReference>
<keyword evidence="2 6" id="KW-0479">Metal-binding</keyword>
<feature type="binding site" evidence="6">
    <location>
        <position position="82"/>
    </location>
    <ligand>
        <name>Zn(2+)</name>
        <dbReference type="ChEBI" id="CHEBI:29105"/>
        <note>catalytic</note>
    </ligand>
</feature>
<keyword evidence="1 6" id="KW-0645">Protease</keyword>
<dbReference type="PANTHER" id="PTHR10127">
    <property type="entry name" value="DISCOIDIN, CUB, EGF, LAMININ , AND ZINC METALLOPROTEASE DOMAIN CONTAINING"/>
    <property type="match status" value="1"/>
</dbReference>
<evidence type="ECO:0000256" key="8">
    <source>
        <dbReference type="SAM" id="MobiDB-lite"/>
    </source>
</evidence>
<sequence length="539" mass="60924">MQAIHNYISASEELRVFEEVKAAYEKYTCISLIPRTNQRDYINIKRGGGCWSYVGRISGAQDMSLDTGCLYLKKTAIHEFMHALGFWHEQSRPDRDNYIDIHLENVNSGLHHNFEPQKAENVDLFGTVYDYRSVMHYSRTAFSNNRRDTITTKNPKFLDIIGRGPTFSFLDLYILHKLYTCDSECNTADRCPAGSYRGKDCQCYCSNDDINNNEPAVLCDSVTTPKPTTPMPTTSTQTTPRSTTSKPTTTFKPTTTSKPTTTPNPTISPDKECKEPNENCNCKVTGWGGYSKECRKVSKSICDTDSGKCVCKLGYKYSKRPGRRAKCVKVRIPRCSRPDEYCGCEEKGPRACARIPNSFCNTVNGTCECMNTYTSGNGWKCEKEVGGEMFQTAGDRIPPFLNQRTPINWHPDRGAEPNLQFGLQKNGYRLRAAGQGSRVWAALETPPLSERNGGQFWCISLNYNLNYGALFVEFSSADRRWKPYKVFYSEGDSPVWYPLTLKIETTGAETNMRLGARSYPWSYSGVWSVNLDPLKVYAC</sequence>
<comment type="caution">
    <text evidence="10">The sequence shown here is derived from an EMBL/GenBank/DDBJ whole genome shotgun (WGS) entry which is preliminary data.</text>
</comment>
<dbReference type="PRINTS" id="PR00480">
    <property type="entry name" value="ASTACIN"/>
</dbReference>
<comment type="cofactor">
    <cofactor evidence="6 7">
        <name>Zn(2+)</name>
        <dbReference type="ChEBI" id="CHEBI:29105"/>
    </cofactor>
    <text evidence="6 7">Binds 1 zinc ion per subunit.</text>
</comment>
<dbReference type="EMBL" id="VXIV02002964">
    <property type="protein sequence ID" value="KAF6021780.1"/>
    <property type="molecule type" value="Genomic_DNA"/>
</dbReference>
<dbReference type="SUPFAM" id="SSF55486">
    <property type="entry name" value="Metalloproteases ('zincins'), catalytic domain"/>
    <property type="match status" value="1"/>
</dbReference>
<evidence type="ECO:0000256" key="5">
    <source>
        <dbReference type="ARBA" id="ARBA00023049"/>
    </source>
</evidence>
<keyword evidence="3 6" id="KW-0378">Hydrolase</keyword>
<evidence type="ECO:0000256" key="1">
    <source>
        <dbReference type="ARBA" id="ARBA00022670"/>
    </source>
</evidence>
<dbReference type="EC" id="3.4.24.-" evidence="7"/>
<evidence type="ECO:0000256" key="4">
    <source>
        <dbReference type="ARBA" id="ARBA00022833"/>
    </source>
</evidence>
<evidence type="ECO:0000256" key="2">
    <source>
        <dbReference type="ARBA" id="ARBA00022723"/>
    </source>
</evidence>
<proteinExistence type="predicted"/>
<dbReference type="OrthoDB" id="291007at2759"/>
<dbReference type="GO" id="GO:0004222">
    <property type="term" value="F:metalloendopeptidase activity"/>
    <property type="evidence" value="ECO:0007669"/>
    <property type="project" value="UniProtKB-UniRule"/>
</dbReference>
<comment type="caution">
    <text evidence="6">Lacks conserved residue(s) required for the propagation of feature annotation.</text>
</comment>
<dbReference type="Pfam" id="PF01400">
    <property type="entry name" value="Astacin"/>
    <property type="match status" value="1"/>
</dbReference>
<evidence type="ECO:0000256" key="7">
    <source>
        <dbReference type="RuleBase" id="RU361183"/>
    </source>
</evidence>
<gene>
    <name evidence="10" type="ORF">EB796_019919</name>
</gene>
<keyword evidence="11" id="KW-1185">Reference proteome</keyword>
<feature type="active site" evidence="6">
    <location>
        <position position="79"/>
    </location>
</feature>
<protein>
    <recommendedName>
        <fullName evidence="7">Metalloendopeptidase</fullName>
        <ecNumber evidence="7">3.4.24.-</ecNumber>
    </recommendedName>
</protein>
<dbReference type="AlphaFoldDB" id="A0A7J7J6A8"/>
<keyword evidence="5 6" id="KW-0482">Metalloprotease</keyword>
<dbReference type="InterPro" id="IPR001506">
    <property type="entry name" value="Peptidase_M12A"/>
</dbReference>
<dbReference type="Proteomes" id="UP000593567">
    <property type="component" value="Unassembled WGS sequence"/>
</dbReference>
<feature type="binding site" evidence="6">
    <location>
        <position position="78"/>
    </location>
    <ligand>
        <name>Zn(2+)</name>
        <dbReference type="ChEBI" id="CHEBI:29105"/>
        <note>catalytic</note>
    </ligand>
</feature>
<dbReference type="InterPro" id="IPR034035">
    <property type="entry name" value="Astacin-like_dom"/>
</dbReference>
<feature type="domain" description="Peptidase M12A" evidence="9">
    <location>
        <begin position="1"/>
        <end position="182"/>
    </location>
</feature>
<evidence type="ECO:0000313" key="11">
    <source>
        <dbReference type="Proteomes" id="UP000593567"/>
    </source>
</evidence>